<dbReference type="SUPFAM" id="SSF57667">
    <property type="entry name" value="beta-beta-alpha zinc fingers"/>
    <property type="match status" value="1"/>
</dbReference>
<dbReference type="STRING" id="1507870.A0A1V8T5G1"/>
<evidence type="ECO:0000313" key="17">
    <source>
        <dbReference type="EMBL" id="OQO06656.1"/>
    </source>
</evidence>
<evidence type="ECO:0000313" key="18">
    <source>
        <dbReference type="Proteomes" id="UP000192596"/>
    </source>
</evidence>
<sequence>MSSINSLVANGGSSKTPKSDDEDDVPADLHGLDIREDSEGWNDIEEDAEELTVKCLLCDDLSYSVSKMADHCQREHDFNIIALRKRHALDFYGSIKFVNFVRSQAQAGNFKPQCEDSAAWQDDRYLQPVLENDAVLFSLDELDDVNETSLDDDGYLSGSTDQNEIATLRAQISTLQAHHDAYREEVSKTLEKRWTEAPDRTTTTADDEEIKYDKSYFESYSYNDIHQVMLQDRIRTSAYRDFIYDNKHLFEGKTVLDVGCGTGILSMFCAKAGAKRIFAVDNSAIIDKARQIAADNQLLQQITFVRGKIEDFQELPGGVKEVDIIVSEWMGYCLFFENMLPSVLYARDHFMKRRSDGSLDGLMVPSHCSIHIAPMADPDWIADNVTFWSDVYGFDMRCMMEGALTDVVVQHPPESTVAGRTKGQLPVRLWDLHYAKIEDLSFETDFVATLDKKIDTLDAWCIWFDMVFSADAPTGKGSAIIDPMEEQQLAKRTGAVTFSTGPLSMRTHWQCGVCVIDRKADDTHALESGSQLNSKLTFTKGQESRGLDVKINWKAEEGDEVGEQLWKLA</sequence>
<evidence type="ECO:0000256" key="9">
    <source>
        <dbReference type="ARBA" id="ARBA00022833"/>
    </source>
</evidence>
<dbReference type="PROSITE" id="PS51678">
    <property type="entry name" value="SAM_MT_PRMT"/>
    <property type="match status" value="1"/>
</dbReference>
<comment type="caution">
    <text evidence="17">The sequence shown here is derived from an EMBL/GenBank/DDBJ whole genome shotgun (WGS) entry which is preliminary data.</text>
</comment>
<keyword evidence="4 12" id="KW-0489">Methyltransferase</keyword>
<dbReference type="GO" id="GO:0035242">
    <property type="term" value="F:protein-arginine omega-N asymmetric methyltransferase activity"/>
    <property type="evidence" value="ECO:0007669"/>
    <property type="project" value="UniProtKB-EC"/>
</dbReference>
<keyword evidence="18" id="KW-1185">Reference proteome</keyword>
<evidence type="ECO:0000256" key="2">
    <source>
        <dbReference type="ARBA" id="ARBA00011925"/>
    </source>
</evidence>
<dbReference type="GO" id="GO:0008270">
    <property type="term" value="F:zinc ion binding"/>
    <property type="evidence" value="ECO:0007669"/>
    <property type="project" value="UniProtKB-KW"/>
</dbReference>
<dbReference type="EMBL" id="NAJO01000016">
    <property type="protein sequence ID" value="OQO06656.1"/>
    <property type="molecule type" value="Genomic_DNA"/>
</dbReference>
<evidence type="ECO:0000256" key="1">
    <source>
        <dbReference type="ARBA" id="ARBA00004514"/>
    </source>
</evidence>
<evidence type="ECO:0000256" key="7">
    <source>
        <dbReference type="ARBA" id="ARBA00022723"/>
    </source>
</evidence>
<accession>A0A1V8T5G1</accession>
<protein>
    <recommendedName>
        <fullName evidence="2">type I protein arginine methyltransferase</fullName>
        <ecNumber evidence="2">2.1.1.319</ecNumber>
    </recommendedName>
</protein>
<dbReference type="PANTHER" id="PTHR11006:SF116">
    <property type="entry name" value="PROTEIN METHYLTRANSFERASE"/>
    <property type="match status" value="1"/>
</dbReference>
<feature type="domain" description="Protein arginine N-methyltransferase" evidence="16">
    <location>
        <begin position="368"/>
        <end position="556"/>
    </location>
</feature>
<evidence type="ECO:0000256" key="12">
    <source>
        <dbReference type="PROSITE-ProRule" id="PRU01015"/>
    </source>
</evidence>
<dbReference type="Proteomes" id="UP000192596">
    <property type="component" value="Unassembled WGS sequence"/>
</dbReference>
<dbReference type="GO" id="GO:0032259">
    <property type="term" value="P:methylation"/>
    <property type="evidence" value="ECO:0007669"/>
    <property type="project" value="UniProtKB-KW"/>
</dbReference>
<dbReference type="Gene3D" id="2.70.160.11">
    <property type="entry name" value="Hnrnp arginine n-methyltransferase1"/>
    <property type="match status" value="1"/>
</dbReference>
<keyword evidence="8" id="KW-0863">Zinc-finger</keyword>
<evidence type="ECO:0000259" key="15">
    <source>
        <dbReference type="Pfam" id="PF21137"/>
    </source>
</evidence>
<evidence type="ECO:0000256" key="6">
    <source>
        <dbReference type="ARBA" id="ARBA00022691"/>
    </source>
</evidence>
<keyword evidence="6 12" id="KW-0949">S-adenosyl-L-methionine</keyword>
<comment type="catalytic activity">
    <reaction evidence="10">
        <text>L-arginyl-[protein] + 2 S-adenosyl-L-methionine = N(omega),N(omega)-dimethyl-L-arginyl-[protein] + 2 S-adenosyl-L-homocysteine + 2 H(+)</text>
        <dbReference type="Rhea" id="RHEA:48096"/>
        <dbReference type="Rhea" id="RHEA-COMP:10532"/>
        <dbReference type="Rhea" id="RHEA-COMP:11991"/>
        <dbReference type="ChEBI" id="CHEBI:15378"/>
        <dbReference type="ChEBI" id="CHEBI:29965"/>
        <dbReference type="ChEBI" id="CHEBI:57856"/>
        <dbReference type="ChEBI" id="CHEBI:59789"/>
        <dbReference type="ChEBI" id="CHEBI:61897"/>
        <dbReference type="EC" id="2.1.1.319"/>
    </reaction>
    <physiologicalReaction direction="left-to-right" evidence="10">
        <dbReference type="Rhea" id="RHEA:48097"/>
    </physiologicalReaction>
</comment>
<evidence type="ECO:0000256" key="8">
    <source>
        <dbReference type="ARBA" id="ARBA00022771"/>
    </source>
</evidence>
<dbReference type="InParanoid" id="A0A1V8T5G1"/>
<name>A0A1V8T5G1_9PEZI</name>
<dbReference type="GO" id="GO:0042054">
    <property type="term" value="F:histone methyltransferase activity"/>
    <property type="evidence" value="ECO:0007669"/>
    <property type="project" value="TreeGrafter"/>
</dbReference>
<keyword evidence="5 12" id="KW-0808">Transferase</keyword>
<organism evidence="17 18">
    <name type="scientific">Cryoendolithus antarcticus</name>
    <dbReference type="NCBI Taxonomy" id="1507870"/>
    <lineage>
        <taxon>Eukaryota</taxon>
        <taxon>Fungi</taxon>
        <taxon>Dikarya</taxon>
        <taxon>Ascomycota</taxon>
        <taxon>Pezizomycotina</taxon>
        <taxon>Dothideomycetes</taxon>
        <taxon>Dothideomycetidae</taxon>
        <taxon>Cladosporiales</taxon>
        <taxon>Cladosporiaceae</taxon>
        <taxon>Cryoendolithus</taxon>
    </lineage>
</organism>
<feature type="domain" description="Protein arginine N-methyltransferase 3-like C2H2 zinc finger" evidence="15">
    <location>
        <begin position="84"/>
        <end position="128"/>
    </location>
</feature>
<feature type="region of interest" description="Disordered" evidence="13">
    <location>
        <begin position="1"/>
        <end position="38"/>
    </location>
</feature>
<dbReference type="GO" id="GO:0005829">
    <property type="term" value="C:cytosol"/>
    <property type="evidence" value="ECO:0007669"/>
    <property type="project" value="UniProtKB-SubCell"/>
</dbReference>
<dbReference type="OrthoDB" id="7848332at2759"/>
<dbReference type="SUPFAM" id="SSF53335">
    <property type="entry name" value="S-adenosyl-L-methionine-dependent methyltransferases"/>
    <property type="match status" value="1"/>
</dbReference>
<evidence type="ECO:0000259" key="16">
    <source>
        <dbReference type="Pfam" id="PF22528"/>
    </source>
</evidence>
<dbReference type="InterPro" id="IPR055135">
    <property type="entry name" value="PRMT_dom"/>
</dbReference>
<dbReference type="InterPro" id="IPR049482">
    <property type="entry name" value="ANM3-like_C2H2_Zf"/>
</dbReference>
<dbReference type="CDD" id="cd02440">
    <property type="entry name" value="AdoMet_MTases"/>
    <property type="match status" value="1"/>
</dbReference>
<evidence type="ECO:0000259" key="14">
    <source>
        <dbReference type="Pfam" id="PF13649"/>
    </source>
</evidence>
<dbReference type="EC" id="2.1.1.319" evidence="2"/>
<dbReference type="Pfam" id="PF21137">
    <property type="entry name" value="ANM3_C2H2_Zf"/>
    <property type="match status" value="1"/>
</dbReference>
<dbReference type="GO" id="GO:0005634">
    <property type="term" value="C:nucleus"/>
    <property type="evidence" value="ECO:0007669"/>
    <property type="project" value="TreeGrafter"/>
</dbReference>
<dbReference type="AlphaFoldDB" id="A0A1V8T5G1"/>
<dbReference type="InterPro" id="IPR036236">
    <property type="entry name" value="Znf_C2H2_sf"/>
</dbReference>
<reference evidence="18" key="1">
    <citation type="submission" date="2017-03" db="EMBL/GenBank/DDBJ databases">
        <title>Genomes of endolithic fungi from Antarctica.</title>
        <authorList>
            <person name="Coleine C."/>
            <person name="Masonjones S."/>
            <person name="Stajich J.E."/>
        </authorList>
    </citation>
    <scope>NUCLEOTIDE SEQUENCE [LARGE SCALE GENOMIC DNA]</scope>
    <source>
        <strain evidence="18">CCFEE 5527</strain>
    </source>
</reference>
<dbReference type="PANTHER" id="PTHR11006">
    <property type="entry name" value="PROTEIN ARGININE N-METHYLTRANSFERASE"/>
    <property type="match status" value="1"/>
</dbReference>
<comment type="subcellular location">
    <subcellularLocation>
        <location evidence="1">Cytoplasm</location>
        <location evidence="1">Cytosol</location>
    </subcellularLocation>
</comment>
<evidence type="ECO:0000256" key="4">
    <source>
        <dbReference type="ARBA" id="ARBA00022603"/>
    </source>
</evidence>
<dbReference type="Pfam" id="PF22528">
    <property type="entry name" value="PRMT_C"/>
    <property type="match status" value="1"/>
</dbReference>
<proteinExistence type="predicted"/>
<comment type="catalytic activity">
    <reaction evidence="11">
        <text>L-arginyl-[protein] + S-adenosyl-L-methionine = N(omega)-methyl-L-arginyl-[protein] + S-adenosyl-L-homocysteine + H(+)</text>
        <dbReference type="Rhea" id="RHEA:48100"/>
        <dbReference type="Rhea" id="RHEA-COMP:10532"/>
        <dbReference type="Rhea" id="RHEA-COMP:11990"/>
        <dbReference type="ChEBI" id="CHEBI:15378"/>
        <dbReference type="ChEBI" id="CHEBI:29965"/>
        <dbReference type="ChEBI" id="CHEBI:57856"/>
        <dbReference type="ChEBI" id="CHEBI:59789"/>
        <dbReference type="ChEBI" id="CHEBI:65280"/>
    </reaction>
    <physiologicalReaction direction="left-to-right" evidence="11">
        <dbReference type="Rhea" id="RHEA:48101"/>
    </physiologicalReaction>
</comment>
<evidence type="ECO:0000256" key="13">
    <source>
        <dbReference type="SAM" id="MobiDB-lite"/>
    </source>
</evidence>
<evidence type="ECO:0000256" key="11">
    <source>
        <dbReference type="ARBA" id="ARBA00049303"/>
    </source>
</evidence>
<dbReference type="FunFam" id="3.40.50.150:FF:000003">
    <property type="entry name" value="Blast:Protein arginine N-methyltransferase 1"/>
    <property type="match status" value="1"/>
</dbReference>
<dbReference type="InterPro" id="IPR025799">
    <property type="entry name" value="Arg_MeTrfase"/>
</dbReference>
<dbReference type="Pfam" id="PF13649">
    <property type="entry name" value="Methyltransf_25"/>
    <property type="match status" value="1"/>
</dbReference>
<dbReference type="InterPro" id="IPR029063">
    <property type="entry name" value="SAM-dependent_MTases_sf"/>
</dbReference>
<gene>
    <name evidence="17" type="ORF">B0A48_08443</name>
</gene>
<keyword evidence="9" id="KW-0862">Zinc</keyword>
<keyword evidence="7" id="KW-0479">Metal-binding</keyword>
<evidence type="ECO:0000256" key="10">
    <source>
        <dbReference type="ARBA" id="ARBA00047384"/>
    </source>
</evidence>
<dbReference type="InterPro" id="IPR041698">
    <property type="entry name" value="Methyltransf_25"/>
</dbReference>
<feature type="compositionally biased region" description="Polar residues" evidence="13">
    <location>
        <begin position="1"/>
        <end position="16"/>
    </location>
</feature>
<evidence type="ECO:0000256" key="5">
    <source>
        <dbReference type="ARBA" id="ARBA00022679"/>
    </source>
</evidence>
<feature type="domain" description="Methyltransferase" evidence="14">
    <location>
        <begin position="255"/>
        <end position="332"/>
    </location>
</feature>
<dbReference type="Gene3D" id="3.40.50.150">
    <property type="entry name" value="Vaccinia Virus protein VP39"/>
    <property type="match status" value="1"/>
</dbReference>
<evidence type="ECO:0000256" key="3">
    <source>
        <dbReference type="ARBA" id="ARBA00022490"/>
    </source>
</evidence>
<keyword evidence="3" id="KW-0963">Cytoplasm</keyword>